<accession>A0A9W6B873</accession>
<feature type="domain" description="Methyltransferase" evidence="1">
    <location>
        <begin position="40"/>
        <end position="131"/>
    </location>
</feature>
<dbReference type="InterPro" id="IPR041698">
    <property type="entry name" value="Methyltransf_25"/>
</dbReference>
<comment type="caution">
    <text evidence="2">The sequence shown here is derived from an EMBL/GenBank/DDBJ whole genome shotgun (WGS) entry which is preliminary data.</text>
</comment>
<dbReference type="GO" id="GO:0032259">
    <property type="term" value="P:methylation"/>
    <property type="evidence" value="ECO:0007669"/>
    <property type="project" value="UniProtKB-KW"/>
</dbReference>
<evidence type="ECO:0000313" key="3">
    <source>
        <dbReference type="Proteomes" id="UP001143545"/>
    </source>
</evidence>
<protein>
    <submittedName>
        <fullName evidence="2">Methyltransferase</fullName>
    </submittedName>
</protein>
<dbReference type="AlphaFoldDB" id="A0A9W6B873"/>
<keyword evidence="2" id="KW-0489">Methyltransferase</keyword>
<dbReference type="SUPFAM" id="SSF53335">
    <property type="entry name" value="S-adenosyl-L-methionine-dependent methyltransferases"/>
    <property type="match status" value="1"/>
</dbReference>
<keyword evidence="2" id="KW-0808">Transferase</keyword>
<evidence type="ECO:0000259" key="1">
    <source>
        <dbReference type="Pfam" id="PF13649"/>
    </source>
</evidence>
<dbReference type="Gene3D" id="3.40.50.150">
    <property type="entry name" value="Vaccinia Virus protein VP39"/>
    <property type="match status" value="1"/>
</dbReference>
<gene>
    <name evidence="2" type="ORF">NBRC110019_25160</name>
</gene>
<dbReference type="GO" id="GO:0008168">
    <property type="term" value="F:methyltransferase activity"/>
    <property type="evidence" value="ECO:0007669"/>
    <property type="project" value="UniProtKB-KW"/>
</dbReference>
<reference evidence="2" key="1">
    <citation type="submission" date="2022-07" db="EMBL/GenBank/DDBJ databases">
        <title>Taxonomy of Novel Oxalotrophic and Methylotrophic Bacteria.</title>
        <authorList>
            <person name="Sahin N."/>
            <person name="Tani A."/>
        </authorList>
    </citation>
    <scope>NUCLEOTIDE SEQUENCE</scope>
    <source>
        <strain evidence="2">AM327</strain>
    </source>
</reference>
<dbReference type="Proteomes" id="UP001143545">
    <property type="component" value="Unassembled WGS sequence"/>
</dbReference>
<organism evidence="2 3">
    <name type="scientific">Neptunitalea chrysea</name>
    <dbReference type="NCBI Taxonomy" id="1647581"/>
    <lineage>
        <taxon>Bacteria</taxon>
        <taxon>Pseudomonadati</taxon>
        <taxon>Bacteroidota</taxon>
        <taxon>Flavobacteriia</taxon>
        <taxon>Flavobacteriales</taxon>
        <taxon>Flavobacteriaceae</taxon>
        <taxon>Neptunitalea</taxon>
    </lineage>
</organism>
<dbReference type="InterPro" id="IPR029063">
    <property type="entry name" value="SAM-dependent_MTases_sf"/>
</dbReference>
<dbReference type="Pfam" id="PF13649">
    <property type="entry name" value="Methyltransf_25"/>
    <property type="match status" value="1"/>
</dbReference>
<keyword evidence="3" id="KW-1185">Reference proteome</keyword>
<sequence length="206" mass="23641">MNDWLKRWETRYKQPEYAYGVLPNKYLEKQLTIVGKGRILFAAEGEGRNAVYAATKGYKVSCFDISTEGKNKALQLAKNNQVQIEYKVGELPDLNFEPESFDAIVLIYAHFPVQLKSQYHKLLHTYLKKGGIVIFEAFSKAHVTYKKQNPTIGGPSDEESLFSIAEIQSDFFNYEIMELKETTVDLNEGRYHKGKGSIIRFLGRKL</sequence>
<proteinExistence type="predicted"/>
<evidence type="ECO:0000313" key="2">
    <source>
        <dbReference type="EMBL" id="GLB53475.1"/>
    </source>
</evidence>
<name>A0A9W6B873_9FLAO</name>
<dbReference type="EMBL" id="BRVP01000018">
    <property type="protein sequence ID" value="GLB53475.1"/>
    <property type="molecule type" value="Genomic_DNA"/>
</dbReference>
<dbReference type="CDD" id="cd02440">
    <property type="entry name" value="AdoMet_MTases"/>
    <property type="match status" value="1"/>
</dbReference>